<dbReference type="KEGG" id="bgok:Pr1d_26950"/>
<sequence>MPCLRASRTSKTDLSVPSTLIAAALWFSTVDTDSPRIDAISDAWQPKLINRNTSTWRGVSYGVIGVRLVLLHVVLK</sequence>
<evidence type="ECO:0000313" key="2">
    <source>
        <dbReference type="Proteomes" id="UP000323917"/>
    </source>
</evidence>
<accession>A0A5B9Q8T0</accession>
<proteinExistence type="predicted"/>
<gene>
    <name evidence="1" type="ORF">Pr1d_26950</name>
</gene>
<dbReference type="Proteomes" id="UP000323917">
    <property type="component" value="Chromosome"/>
</dbReference>
<dbReference type="EMBL" id="CP042913">
    <property type="protein sequence ID" value="QEG35397.1"/>
    <property type="molecule type" value="Genomic_DNA"/>
</dbReference>
<organism evidence="1 2">
    <name type="scientific">Bythopirellula goksoeyrii</name>
    <dbReference type="NCBI Taxonomy" id="1400387"/>
    <lineage>
        <taxon>Bacteria</taxon>
        <taxon>Pseudomonadati</taxon>
        <taxon>Planctomycetota</taxon>
        <taxon>Planctomycetia</taxon>
        <taxon>Pirellulales</taxon>
        <taxon>Lacipirellulaceae</taxon>
        <taxon>Bythopirellula</taxon>
    </lineage>
</organism>
<name>A0A5B9Q8T0_9BACT</name>
<reference evidence="1 2" key="1">
    <citation type="submission" date="2019-08" db="EMBL/GenBank/DDBJ databases">
        <title>Deep-cultivation of Planctomycetes and their phenomic and genomic characterization uncovers novel biology.</title>
        <authorList>
            <person name="Wiegand S."/>
            <person name="Jogler M."/>
            <person name="Boedeker C."/>
            <person name="Pinto D."/>
            <person name="Vollmers J."/>
            <person name="Rivas-Marin E."/>
            <person name="Kohn T."/>
            <person name="Peeters S.H."/>
            <person name="Heuer A."/>
            <person name="Rast P."/>
            <person name="Oberbeckmann S."/>
            <person name="Bunk B."/>
            <person name="Jeske O."/>
            <person name="Meyerdierks A."/>
            <person name="Storesund J.E."/>
            <person name="Kallscheuer N."/>
            <person name="Luecker S."/>
            <person name="Lage O.M."/>
            <person name="Pohl T."/>
            <person name="Merkel B.J."/>
            <person name="Hornburger P."/>
            <person name="Mueller R.-W."/>
            <person name="Bruemmer F."/>
            <person name="Labrenz M."/>
            <person name="Spormann A.M."/>
            <person name="Op den Camp H."/>
            <person name="Overmann J."/>
            <person name="Amann R."/>
            <person name="Jetten M.S.M."/>
            <person name="Mascher T."/>
            <person name="Medema M.H."/>
            <person name="Devos D.P."/>
            <person name="Kaster A.-K."/>
            <person name="Ovreas L."/>
            <person name="Rohde M."/>
            <person name="Galperin M.Y."/>
            <person name="Jogler C."/>
        </authorList>
    </citation>
    <scope>NUCLEOTIDE SEQUENCE [LARGE SCALE GENOMIC DNA]</scope>
    <source>
        <strain evidence="1 2">Pr1d</strain>
    </source>
</reference>
<evidence type="ECO:0000313" key="1">
    <source>
        <dbReference type="EMBL" id="QEG35397.1"/>
    </source>
</evidence>
<keyword evidence="2" id="KW-1185">Reference proteome</keyword>
<dbReference type="AlphaFoldDB" id="A0A5B9Q8T0"/>
<protein>
    <submittedName>
        <fullName evidence="1">Uncharacterized protein</fullName>
    </submittedName>
</protein>